<name>A0ABZ2RQT0_9BACT</name>
<keyword evidence="8" id="KW-1185">Reference proteome</keyword>
<dbReference type="PANTHER" id="PTHR43229:SF2">
    <property type="entry name" value="NODULATION PROTEIN J"/>
    <property type="match status" value="1"/>
</dbReference>
<feature type="transmembrane region" description="Helical" evidence="5">
    <location>
        <begin position="185"/>
        <end position="207"/>
    </location>
</feature>
<dbReference type="Pfam" id="PF01061">
    <property type="entry name" value="ABC2_membrane"/>
    <property type="match status" value="1"/>
</dbReference>
<organism evidence="7 8">
    <name type="scientific">Mycoplasmopsis felifaucium</name>
    <dbReference type="NCBI Taxonomy" id="35768"/>
    <lineage>
        <taxon>Bacteria</taxon>
        <taxon>Bacillati</taxon>
        <taxon>Mycoplasmatota</taxon>
        <taxon>Mycoplasmoidales</taxon>
        <taxon>Metamycoplasmataceae</taxon>
        <taxon>Mycoplasmopsis</taxon>
    </lineage>
</organism>
<feature type="transmembrane region" description="Helical" evidence="5">
    <location>
        <begin position="148"/>
        <end position="173"/>
    </location>
</feature>
<reference evidence="7" key="1">
    <citation type="submission" date="2024-03" db="EMBL/GenBank/DDBJ databases">
        <title>Complete genome sequence of Mycoplasma felifaucium Z921 isolated from the trachea of a cheetah.</title>
        <authorList>
            <person name="Spergser J."/>
        </authorList>
    </citation>
    <scope>NUCLEOTIDE SEQUENCE [LARGE SCALE GENOMIC DNA]</scope>
    <source>
        <strain evidence="7">Z921</strain>
    </source>
</reference>
<keyword evidence="2 5" id="KW-0812">Transmembrane</keyword>
<feature type="transmembrane region" description="Helical" evidence="5">
    <location>
        <begin position="24"/>
        <end position="45"/>
    </location>
</feature>
<proteinExistence type="predicted"/>
<evidence type="ECO:0000313" key="7">
    <source>
        <dbReference type="EMBL" id="WXL29123.1"/>
    </source>
</evidence>
<evidence type="ECO:0000256" key="4">
    <source>
        <dbReference type="ARBA" id="ARBA00023136"/>
    </source>
</evidence>
<evidence type="ECO:0000256" key="3">
    <source>
        <dbReference type="ARBA" id="ARBA00022989"/>
    </source>
</evidence>
<dbReference type="InterPro" id="IPR051784">
    <property type="entry name" value="Nod_factor_ABC_transporter"/>
</dbReference>
<evidence type="ECO:0000259" key="6">
    <source>
        <dbReference type="Pfam" id="PF01061"/>
    </source>
</evidence>
<evidence type="ECO:0000256" key="1">
    <source>
        <dbReference type="ARBA" id="ARBA00004141"/>
    </source>
</evidence>
<comment type="subcellular location">
    <subcellularLocation>
        <location evidence="1">Membrane</location>
        <topology evidence="1">Multi-pass membrane protein</topology>
    </subcellularLocation>
</comment>
<evidence type="ECO:0000256" key="5">
    <source>
        <dbReference type="SAM" id="Phobius"/>
    </source>
</evidence>
<protein>
    <submittedName>
        <fullName evidence="7">ABC transporter permease</fullName>
    </submittedName>
</protein>
<keyword evidence="4 5" id="KW-0472">Membrane</keyword>
<feature type="domain" description="ABC-2 type transporter transmembrane" evidence="6">
    <location>
        <begin position="5"/>
        <end position="227"/>
    </location>
</feature>
<feature type="transmembrane region" description="Helical" evidence="5">
    <location>
        <begin position="65"/>
        <end position="86"/>
    </location>
</feature>
<dbReference type="InterPro" id="IPR013525">
    <property type="entry name" value="ABC2_TM"/>
</dbReference>
<dbReference type="PANTHER" id="PTHR43229">
    <property type="entry name" value="NODULATION PROTEIN J"/>
    <property type="match status" value="1"/>
</dbReference>
<accession>A0ABZ2RQT0</accession>
<evidence type="ECO:0000313" key="8">
    <source>
        <dbReference type="Proteomes" id="UP001477443"/>
    </source>
</evidence>
<feature type="transmembrane region" description="Helical" evidence="5">
    <location>
        <begin position="112"/>
        <end position="136"/>
    </location>
</feature>
<feature type="transmembrane region" description="Helical" evidence="5">
    <location>
        <begin position="256"/>
        <end position="277"/>
    </location>
</feature>
<dbReference type="RefSeq" id="WP_338822728.1">
    <property type="nucleotide sequence ID" value="NZ_CP148067.1"/>
</dbReference>
<evidence type="ECO:0000256" key="2">
    <source>
        <dbReference type="ARBA" id="ARBA00022692"/>
    </source>
</evidence>
<keyword evidence="3 5" id="KW-1133">Transmembrane helix</keyword>
<dbReference type="Proteomes" id="UP001477443">
    <property type="component" value="Chromosome"/>
</dbReference>
<sequence length="281" mass="31892">MFKNLQVLFMRNVKLFFTDKRRMIMTFFSPIVTVFIFILFGRYLFEQSVKGLNNIDKMKFADGSLLVGLMGMTTLTNGISLSVFMVQDSEKKIFNDFSITPIKTSTIRLSYLLFNCLLNIWICLMMFIIIIVYMALRGTIGILSGNKSLYVYLIIILGGIMNSVLFTFVLSYLKSVSAFSAISGALSSVSGFFIGAFIPLTILPLWLNGIATVIPTTQIVSLMKWVVFSDIDAYKMFASQYKLSIATLDVNWWQSLIYVLSFTVFVIGLSSVLNFTWKKKR</sequence>
<dbReference type="EMBL" id="CP148067">
    <property type="protein sequence ID" value="WXL29123.1"/>
    <property type="molecule type" value="Genomic_DNA"/>
</dbReference>
<gene>
    <name evidence="7" type="ORF">WG617_00510</name>
</gene>